<proteinExistence type="predicted"/>
<dbReference type="OrthoDB" id="5348860at2"/>
<sequence>MKKSLLVALSVATGITMVGCNSADKTEKETLKQEVVVQEDVAQSDAANTDVIEVAETQVVTGSVGYRERIALPANAVITVTLSDVSLADAPSKTITEETFEAGEKSSPFDYSLAFNTADIQPNHTYAVRATIKIDGKLRFTTDTSYTVITDQEKTMQQDLLLKGVRQ</sequence>
<reference evidence="1 2" key="1">
    <citation type="submission" date="2016-12" db="EMBL/GenBank/DDBJ databases">
        <title>Diversity of luminous bacteria.</title>
        <authorList>
            <person name="Yoshizawa S."/>
            <person name="Kogure K."/>
        </authorList>
    </citation>
    <scope>NUCLEOTIDE SEQUENCE [LARGE SCALE GENOMIC DNA]</scope>
    <source>
        <strain evidence="1 2">ATCC 33715</strain>
    </source>
</reference>
<evidence type="ECO:0000313" key="2">
    <source>
        <dbReference type="Proteomes" id="UP000239263"/>
    </source>
</evidence>
<gene>
    <name evidence="1" type="ORF">BTO22_07665</name>
</gene>
<dbReference type="InterPro" id="IPR053196">
    <property type="entry name" value="Lipoprotein_YbaY-like"/>
</dbReference>
<organism evidence="1 2">
    <name type="scientific">Aliivibrio sifiae</name>
    <dbReference type="NCBI Taxonomy" id="566293"/>
    <lineage>
        <taxon>Bacteria</taxon>
        <taxon>Pseudomonadati</taxon>
        <taxon>Pseudomonadota</taxon>
        <taxon>Gammaproteobacteria</taxon>
        <taxon>Vibrionales</taxon>
        <taxon>Vibrionaceae</taxon>
        <taxon>Aliivibrio</taxon>
    </lineage>
</organism>
<dbReference type="PANTHER" id="PTHR38013">
    <property type="entry name" value="GLYCOPROTEIN/POLYSACCHARIDE METABOLISM"/>
    <property type="match status" value="1"/>
</dbReference>
<evidence type="ECO:0000313" key="1">
    <source>
        <dbReference type="EMBL" id="PQJ89464.1"/>
    </source>
</evidence>
<comment type="caution">
    <text evidence="1">The sequence shown here is derived from an EMBL/GenBank/DDBJ whole genome shotgun (WGS) entry which is preliminary data.</text>
</comment>
<evidence type="ECO:0008006" key="3">
    <source>
        <dbReference type="Google" id="ProtNLM"/>
    </source>
</evidence>
<dbReference type="PANTHER" id="PTHR38013:SF1">
    <property type="entry name" value="GLYCOPROTEIN_POLYSACCHARIDE METABOLISM"/>
    <property type="match status" value="1"/>
</dbReference>
<dbReference type="EMBL" id="MSCO01000001">
    <property type="protein sequence ID" value="PQJ89464.1"/>
    <property type="molecule type" value="Genomic_DNA"/>
</dbReference>
<dbReference type="Proteomes" id="UP000239263">
    <property type="component" value="Unassembled WGS sequence"/>
</dbReference>
<name>A0A2S7XDK5_9GAMM</name>
<dbReference type="RefSeq" id="WP_105054987.1">
    <property type="nucleotide sequence ID" value="NZ_CAWNRT010000001.1"/>
</dbReference>
<dbReference type="PROSITE" id="PS51257">
    <property type="entry name" value="PROKAR_LIPOPROTEIN"/>
    <property type="match status" value="1"/>
</dbReference>
<protein>
    <recommendedName>
        <fullName evidence="3">Lipo-like protein</fullName>
    </recommendedName>
</protein>
<accession>A0A2S7XDK5</accession>
<dbReference type="AlphaFoldDB" id="A0A2S7XDK5"/>
<dbReference type="InterPro" id="IPR039366">
    <property type="entry name" value="Pilotin"/>
</dbReference>
<dbReference type="Pfam" id="PF09619">
    <property type="entry name" value="YscW"/>
    <property type="match status" value="1"/>
</dbReference>